<proteinExistence type="predicted"/>
<feature type="transmembrane region" description="Helical" evidence="6">
    <location>
        <begin position="488"/>
        <end position="517"/>
    </location>
</feature>
<feature type="transmembrane region" description="Helical" evidence="6">
    <location>
        <begin position="537"/>
        <end position="559"/>
    </location>
</feature>
<keyword evidence="3" id="KW-0201">Cytochrome c-type biogenesis</keyword>
<gene>
    <name evidence="8" type="primary">ccsA</name>
    <name evidence="8" type="ORF">JIN85_05115</name>
</gene>
<keyword evidence="4 6" id="KW-1133">Transmembrane helix</keyword>
<accession>A0A934VTS5</accession>
<dbReference type="GO" id="GO:0005886">
    <property type="term" value="C:plasma membrane"/>
    <property type="evidence" value="ECO:0007669"/>
    <property type="project" value="TreeGrafter"/>
</dbReference>
<keyword evidence="2 6" id="KW-0812">Transmembrane</keyword>
<feature type="transmembrane region" description="Helical" evidence="6">
    <location>
        <begin position="598"/>
        <end position="618"/>
    </location>
</feature>
<feature type="transmembrane region" description="Helical" evidence="6">
    <location>
        <begin position="421"/>
        <end position="441"/>
    </location>
</feature>
<dbReference type="Pfam" id="PF01578">
    <property type="entry name" value="Cytochrom_C_asm"/>
    <property type="match status" value="1"/>
</dbReference>
<dbReference type="PANTHER" id="PTHR30071">
    <property type="entry name" value="HEME EXPORTER PROTEIN C"/>
    <property type="match status" value="1"/>
</dbReference>
<feature type="transmembrane region" description="Helical" evidence="6">
    <location>
        <begin position="386"/>
        <end position="409"/>
    </location>
</feature>
<keyword evidence="9" id="KW-1185">Reference proteome</keyword>
<evidence type="ECO:0000313" key="8">
    <source>
        <dbReference type="EMBL" id="MBK1881782.1"/>
    </source>
</evidence>
<dbReference type="InterPro" id="IPR002541">
    <property type="entry name" value="Cyt_c_assembly"/>
</dbReference>
<evidence type="ECO:0000256" key="2">
    <source>
        <dbReference type="ARBA" id="ARBA00022692"/>
    </source>
</evidence>
<evidence type="ECO:0000256" key="4">
    <source>
        <dbReference type="ARBA" id="ARBA00022989"/>
    </source>
</evidence>
<feature type="transmembrane region" description="Helical" evidence="6">
    <location>
        <begin position="448"/>
        <end position="468"/>
    </location>
</feature>
<dbReference type="RefSeq" id="WP_200268260.1">
    <property type="nucleotide sequence ID" value="NZ_JAENIJ010000005.1"/>
</dbReference>
<keyword evidence="5 6" id="KW-0472">Membrane</keyword>
<dbReference type="Proteomes" id="UP000603141">
    <property type="component" value="Unassembled WGS sequence"/>
</dbReference>
<evidence type="ECO:0000256" key="3">
    <source>
        <dbReference type="ARBA" id="ARBA00022748"/>
    </source>
</evidence>
<sequence length="684" mass="76042">MSKNPSKTGRWVAAMIAVIGLCAVFYNVVMATLPKGEIAEVKGYKPWPKETVKVAETIVVQDGGRTKPLAAYAGFKMLGLYGSRSMKIKDENGNVYKISPTEWVMDALFRPEFAIQEPTFRVDNAEVLQAIGLTTKGKRDRYSYTELEPGRDKLIELAKSYETLDAKKRDPVKTQTVDLAYNINNYQMLLGYLGFAQTGILLPDVSGKGGPGKVAFLSNVMMAAPEISKQLSRYNSTGDPVPEHIQSLLQQVTDAANFSNYGLFILPPSDPKNDTWRSAGNEIMNVMTGKSENPKQAIEDIAVLEDTVQAYGTSEKNFRNKLTEMRDRFDARAKSRGDYGKVNLEVSYYRHNWFLYAMIYFLLGTLSTLVMWSFGNRDRNKILSPGTVASWVTLGFTVTGLIYCSIAIVQRCLIMGRPPVGNLYDTVIFIAASSVGFSLIIELMTRRRFALGFAPIFGTLLIVLARRYEVGDATDHMDPLVAVLNSNYWLTIHVITITLGYSAGLLSAFLSCGYLLLRGLRLVGDDKSLFRAFTRTVYGCLCLTLFLSLVGTILGGIWANDSWGRFWGWDPKENGALLIVLWCLVILHARLGGYIREWGLHFCSVFTACIVGFSWWHVNFLGEGLHSYGFTSNTNTIYVFYAAMVSFVVFGVIVMAIEKQEKMNASALKKSSPVGSDELIDAEG</sequence>
<dbReference type="PANTHER" id="PTHR30071:SF1">
    <property type="entry name" value="CYTOCHROME B_B6 PROTEIN-RELATED"/>
    <property type="match status" value="1"/>
</dbReference>
<evidence type="ECO:0000256" key="1">
    <source>
        <dbReference type="ARBA" id="ARBA00004141"/>
    </source>
</evidence>
<dbReference type="GO" id="GO:0020037">
    <property type="term" value="F:heme binding"/>
    <property type="evidence" value="ECO:0007669"/>
    <property type="project" value="InterPro"/>
</dbReference>
<evidence type="ECO:0000256" key="5">
    <source>
        <dbReference type="ARBA" id="ARBA00023136"/>
    </source>
</evidence>
<reference evidence="8" key="1">
    <citation type="submission" date="2021-01" db="EMBL/GenBank/DDBJ databases">
        <title>Modified the classification status of verrucomicrobia.</title>
        <authorList>
            <person name="Feng X."/>
        </authorList>
    </citation>
    <scope>NUCLEOTIDE SEQUENCE</scope>
    <source>
        <strain evidence="8">KCTC 22041</strain>
    </source>
</reference>
<protein>
    <submittedName>
        <fullName evidence="8">Cytochrome c biogenesis protein CcsA</fullName>
    </submittedName>
</protein>
<dbReference type="EMBL" id="JAENIJ010000005">
    <property type="protein sequence ID" value="MBK1881782.1"/>
    <property type="molecule type" value="Genomic_DNA"/>
</dbReference>
<dbReference type="AlphaFoldDB" id="A0A934VTS5"/>
<feature type="transmembrane region" description="Helical" evidence="6">
    <location>
        <begin position="638"/>
        <end position="657"/>
    </location>
</feature>
<dbReference type="GO" id="GO:0017004">
    <property type="term" value="P:cytochrome complex assembly"/>
    <property type="evidence" value="ECO:0007669"/>
    <property type="project" value="UniProtKB-KW"/>
</dbReference>
<dbReference type="InterPro" id="IPR045062">
    <property type="entry name" value="Cyt_c_biogenesis_CcsA/CcmC"/>
</dbReference>
<comment type="subcellular location">
    <subcellularLocation>
        <location evidence="1">Membrane</location>
        <topology evidence="1">Multi-pass membrane protein</topology>
    </subcellularLocation>
</comment>
<evidence type="ECO:0000259" key="7">
    <source>
        <dbReference type="Pfam" id="PF01578"/>
    </source>
</evidence>
<feature type="domain" description="Cytochrome c assembly protein" evidence="7">
    <location>
        <begin position="421"/>
        <end position="626"/>
    </location>
</feature>
<evidence type="ECO:0000256" key="6">
    <source>
        <dbReference type="SAM" id="Phobius"/>
    </source>
</evidence>
<feature type="transmembrane region" description="Helical" evidence="6">
    <location>
        <begin position="574"/>
        <end position="591"/>
    </location>
</feature>
<comment type="caution">
    <text evidence="8">The sequence shown here is derived from an EMBL/GenBank/DDBJ whole genome shotgun (WGS) entry which is preliminary data.</text>
</comment>
<feature type="transmembrane region" description="Helical" evidence="6">
    <location>
        <begin position="12"/>
        <end position="33"/>
    </location>
</feature>
<evidence type="ECO:0000313" key="9">
    <source>
        <dbReference type="Proteomes" id="UP000603141"/>
    </source>
</evidence>
<organism evidence="8 9">
    <name type="scientific">Luteolibacter pohnpeiensis</name>
    <dbReference type="NCBI Taxonomy" id="454153"/>
    <lineage>
        <taxon>Bacteria</taxon>
        <taxon>Pseudomonadati</taxon>
        <taxon>Verrucomicrobiota</taxon>
        <taxon>Verrucomicrobiia</taxon>
        <taxon>Verrucomicrobiales</taxon>
        <taxon>Verrucomicrobiaceae</taxon>
        <taxon>Luteolibacter</taxon>
    </lineage>
</organism>
<name>A0A934VTS5_9BACT</name>
<feature type="transmembrane region" description="Helical" evidence="6">
    <location>
        <begin position="353"/>
        <end position="374"/>
    </location>
</feature>